<evidence type="ECO:0000313" key="2">
    <source>
        <dbReference type="Proteomes" id="UP000054217"/>
    </source>
</evidence>
<dbReference type="InParanoid" id="A0A0C3P159"/>
<dbReference type="HOGENOM" id="CLU_1907527_0_0_1"/>
<reference evidence="1 2" key="1">
    <citation type="submission" date="2014-04" db="EMBL/GenBank/DDBJ databases">
        <authorList>
            <consortium name="DOE Joint Genome Institute"/>
            <person name="Kuo A."/>
            <person name="Kohler A."/>
            <person name="Costa M.D."/>
            <person name="Nagy L.G."/>
            <person name="Floudas D."/>
            <person name="Copeland A."/>
            <person name="Barry K.W."/>
            <person name="Cichocki N."/>
            <person name="Veneault-Fourrey C."/>
            <person name="LaButti K."/>
            <person name="Lindquist E.A."/>
            <person name="Lipzen A."/>
            <person name="Lundell T."/>
            <person name="Morin E."/>
            <person name="Murat C."/>
            <person name="Sun H."/>
            <person name="Tunlid A."/>
            <person name="Henrissat B."/>
            <person name="Grigoriev I.V."/>
            <person name="Hibbett D.S."/>
            <person name="Martin F."/>
            <person name="Nordberg H.P."/>
            <person name="Cantor M.N."/>
            <person name="Hua S.X."/>
        </authorList>
    </citation>
    <scope>NUCLEOTIDE SEQUENCE [LARGE SCALE GENOMIC DNA]</scope>
    <source>
        <strain evidence="1 2">Marx 270</strain>
    </source>
</reference>
<proteinExistence type="predicted"/>
<name>A0A0C3P159_PISTI</name>
<reference evidence="2" key="2">
    <citation type="submission" date="2015-01" db="EMBL/GenBank/DDBJ databases">
        <title>Evolutionary Origins and Diversification of the Mycorrhizal Mutualists.</title>
        <authorList>
            <consortium name="DOE Joint Genome Institute"/>
            <consortium name="Mycorrhizal Genomics Consortium"/>
            <person name="Kohler A."/>
            <person name="Kuo A."/>
            <person name="Nagy L.G."/>
            <person name="Floudas D."/>
            <person name="Copeland A."/>
            <person name="Barry K.W."/>
            <person name="Cichocki N."/>
            <person name="Veneault-Fourrey C."/>
            <person name="LaButti K."/>
            <person name="Lindquist E.A."/>
            <person name="Lipzen A."/>
            <person name="Lundell T."/>
            <person name="Morin E."/>
            <person name="Murat C."/>
            <person name="Riley R."/>
            <person name="Ohm R."/>
            <person name="Sun H."/>
            <person name="Tunlid A."/>
            <person name="Henrissat B."/>
            <person name="Grigoriev I.V."/>
            <person name="Hibbett D.S."/>
            <person name="Martin F."/>
        </authorList>
    </citation>
    <scope>NUCLEOTIDE SEQUENCE [LARGE SCALE GENOMIC DNA]</scope>
    <source>
        <strain evidence="2">Marx 270</strain>
    </source>
</reference>
<accession>A0A0C3P159</accession>
<gene>
    <name evidence="1" type="ORF">M404DRAFT_441453</name>
</gene>
<dbReference type="Proteomes" id="UP000054217">
    <property type="component" value="Unassembled WGS sequence"/>
</dbReference>
<organism evidence="1 2">
    <name type="scientific">Pisolithus tinctorius Marx 270</name>
    <dbReference type="NCBI Taxonomy" id="870435"/>
    <lineage>
        <taxon>Eukaryota</taxon>
        <taxon>Fungi</taxon>
        <taxon>Dikarya</taxon>
        <taxon>Basidiomycota</taxon>
        <taxon>Agaricomycotina</taxon>
        <taxon>Agaricomycetes</taxon>
        <taxon>Agaricomycetidae</taxon>
        <taxon>Boletales</taxon>
        <taxon>Sclerodermatineae</taxon>
        <taxon>Pisolithaceae</taxon>
        <taxon>Pisolithus</taxon>
    </lineage>
</organism>
<keyword evidence="2" id="KW-1185">Reference proteome</keyword>
<evidence type="ECO:0000313" key="1">
    <source>
        <dbReference type="EMBL" id="KIO06815.1"/>
    </source>
</evidence>
<dbReference type="EMBL" id="KN831962">
    <property type="protein sequence ID" value="KIO06815.1"/>
    <property type="molecule type" value="Genomic_DNA"/>
</dbReference>
<sequence length="133" mass="14680">MDMCARPSRAPCPPSTFNPVSHSAGLACGVSLNCFSAADNGMLSRANGWNDGKHPWAFIIHNRRRPATPENPSALARQLRPEPSHYKPGLQLRSTMRISSSGHHSFRELHMRDRNVEEMAGKVFHTHDAGGLL</sequence>
<dbReference type="PROSITE" id="PS51257">
    <property type="entry name" value="PROKAR_LIPOPROTEIN"/>
    <property type="match status" value="1"/>
</dbReference>
<dbReference type="AlphaFoldDB" id="A0A0C3P159"/>
<protein>
    <submittedName>
        <fullName evidence="1">Uncharacterized protein</fullName>
    </submittedName>
</protein>